<feature type="region of interest" description="Disordered" evidence="1">
    <location>
        <begin position="523"/>
        <end position="560"/>
    </location>
</feature>
<feature type="region of interest" description="Disordered" evidence="1">
    <location>
        <begin position="328"/>
        <end position="487"/>
    </location>
</feature>
<dbReference type="Proteomes" id="UP001591681">
    <property type="component" value="Unassembled WGS sequence"/>
</dbReference>
<dbReference type="AlphaFoldDB" id="A0ABD1K3B2"/>
<feature type="compositionally biased region" description="Low complexity" evidence="1">
    <location>
        <begin position="13"/>
        <end position="24"/>
    </location>
</feature>
<evidence type="ECO:0000313" key="3">
    <source>
        <dbReference type="Proteomes" id="UP001591681"/>
    </source>
</evidence>
<proteinExistence type="predicted"/>
<feature type="compositionally biased region" description="Polar residues" evidence="1">
    <location>
        <begin position="1"/>
        <end position="12"/>
    </location>
</feature>
<feature type="compositionally biased region" description="Low complexity" evidence="1">
    <location>
        <begin position="31"/>
        <end position="48"/>
    </location>
</feature>
<evidence type="ECO:0000313" key="2">
    <source>
        <dbReference type="EMBL" id="KAL2093623.1"/>
    </source>
</evidence>
<accession>A0ABD1K3B2</accession>
<feature type="compositionally biased region" description="Pro residues" evidence="1">
    <location>
        <begin position="337"/>
        <end position="354"/>
    </location>
</feature>
<feature type="compositionally biased region" description="Low complexity" evidence="1">
    <location>
        <begin position="366"/>
        <end position="385"/>
    </location>
</feature>
<feature type="region of interest" description="Disordered" evidence="1">
    <location>
        <begin position="132"/>
        <end position="157"/>
    </location>
</feature>
<comment type="caution">
    <text evidence="2">The sequence shown here is derived from an EMBL/GenBank/DDBJ whole genome shotgun (WGS) entry which is preliminary data.</text>
</comment>
<feature type="region of interest" description="Disordered" evidence="1">
    <location>
        <begin position="1"/>
        <end position="48"/>
    </location>
</feature>
<evidence type="ECO:0000256" key="1">
    <source>
        <dbReference type="SAM" id="MobiDB-lite"/>
    </source>
</evidence>
<protein>
    <submittedName>
        <fullName evidence="2">Uncharacterized protein</fullName>
    </submittedName>
</protein>
<name>A0ABD1K3B2_9TELE</name>
<organism evidence="2 3">
    <name type="scientific">Coilia grayii</name>
    <name type="common">Gray's grenadier anchovy</name>
    <dbReference type="NCBI Taxonomy" id="363190"/>
    <lineage>
        <taxon>Eukaryota</taxon>
        <taxon>Metazoa</taxon>
        <taxon>Chordata</taxon>
        <taxon>Craniata</taxon>
        <taxon>Vertebrata</taxon>
        <taxon>Euteleostomi</taxon>
        <taxon>Actinopterygii</taxon>
        <taxon>Neopterygii</taxon>
        <taxon>Teleostei</taxon>
        <taxon>Clupei</taxon>
        <taxon>Clupeiformes</taxon>
        <taxon>Clupeoidei</taxon>
        <taxon>Engraulidae</taxon>
        <taxon>Coilinae</taxon>
        <taxon>Coilia</taxon>
    </lineage>
</organism>
<feature type="compositionally biased region" description="Low complexity" evidence="1">
    <location>
        <begin position="424"/>
        <end position="433"/>
    </location>
</feature>
<feature type="compositionally biased region" description="Low complexity" evidence="1">
    <location>
        <begin position="241"/>
        <end position="254"/>
    </location>
</feature>
<reference evidence="2 3" key="1">
    <citation type="submission" date="2024-09" db="EMBL/GenBank/DDBJ databases">
        <title>A chromosome-level genome assembly of Gray's grenadier anchovy, Coilia grayii.</title>
        <authorList>
            <person name="Fu Z."/>
        </authorList>
    </citation>
    <scope>NUCLEOTIDE SEQUENCE [LARGE SCALE GENOMIC DNA]</scope>
    <source>
        <strain evidence="2">G4</strain>
        <tissue evidence="2">Muscle</tissue>
    </source>
</reference>
<gene>
    <name evidence="2" type="ORF">ACEWY4_010935</name>
</gene>
<dbReference type="EMBL" id="JBHFQA010000009">
    <property type="protein sequence ID" value="KAL2093623.1"/>
    <property type="molecule type" value="Genomic_DNA"/>
</dbReference>
<keyword evidence="3" id="KW-1185">Reference proteome</keyword>
<feature type="region of interest" description="Disordered" evidence="1">
    <location>
        <begin position="197"/>
        <end position="295"/>
    </location>
</feature>
<feature type="compositionally biased region" description="Pro residues" evidence="1">
    <location>
        <begin position="200"/>
        <end position="217"/>
    </location>
</feature>
<feature type="compositionally biased region" description="Pro residues" evidence="1">
    <location>
        <begin position="527"/>
        <end position="536"/>
    </location>
</feature>
<sequence>MNQKMPQGSPELSQAPMQMPQAPANVPPAPVSQAQAEMMPPQAQMPPAQSNLAWRFDGFSGGFLPPVNQKMPQHLLEVPQAPVQMPPAPVNQAQAEMPPPQAQMPPAQAAPSNLAWQFGGFSSSFKPSVNQNMPQGPPQMAQVPVQKPPMPQAPAKEPLAPVSQDLANMPPAQAAPSNLAWRFGGFSGGFAPPVNQKMPQGPPQMPQAPVQKPPMPQAPATEPLAPVSQDQAEMPPPQAQMPPAQAAPSNPAWQFRGFSSGFAPPVNQNMPQGPPQMAQVPVQKPPMPHAPAKEPLAPVSQDLANMPPAQAAPSNLAWRFGGFSGGFAPPVNQKMPQGPPQMPQAPVQKPPMPQAPATEPLAPVSQDQAEMPPPQAQMLPAQAAPSNPAWQFRGFSSGFAPPVNQNMPKGPPQALVQKPPRPQAPMRRPQAPANVPPAPVSQAQAQMPPAQPAPSHPAGGDLGSSSVNGVGEAAFTDGDSESPTPEQARYLVLTAPSGFQTRYVVKSFNRYVRGKRVFSQTTYIPLDIPPPPPPSAPIDQPAPVSNPGHEAQTVEVTPAK</sequence>